<dbReference type="EMBL" id="JAEKNN010000021">
    <property type="protein sequence ID" value="MBJ7608611.1"/>
    <property type="molecule type" value="Genomic_DNA"/>
</dbReference>
<dbReference type="InterPro" id="IPR026017">
    <property type="entry name" value="Lumazine-bd_dom"/>
</dbReference>
<reference evidence="12 13" key="1">
    <citation type="submission" date="2020-10" db="EMBL/GenBank/DDBJ databases">
        <title>Ca. Dormibacterota MAGs.</title>
        <authorList>
            <person name="Montgomery K."/>
        </authorList>
    </citation>
    <scope>NUCLEOTIDE SEQUENCE [LARGE SCALE GENOMIC DNA]</scope>
    <source>
        <strain evidence="12">Mitchell_Peninsula_5</strain>
    </source>
</reference>
<comment type="function">
    <text evidence="2">Catalyzes the dismutation of two molecules of 6,7-dimethyl-8-ribityllumazine, resulting in the formation of riboflavin and 5-amino-6-(D-ribitylamino)uracil.</text>
</comment>
<dbReference type="EC" id="2.5.1.9" evidence="4 9"/>
<evidence type="ECO:0000256" key="6">
    <source>
        <dbReference type="ARBA" id="ARBA00022619"/>
    </source>
</evidence>
<evidence type="ECO:0000256" key="3">
    <source>
        <dbReference type="ARBA" id="ARBA00004887"/>
    </source>
</evidence>
<comment type="catalytic activity">
    <reaction evidence="1">
        <text>2 6,7-dimethyl-8-(1-D-ribityl)lumazine + H(+) = 5-amino-6-(D-ribitylamino)uracil + riboflavin</text>
        <dbReference type="Rhea" id="RHEA:20772"/>
        <dbReference type="ChEBI" id="CHEBI:15378"/>
        <dbReference type="ChEBI" id="CHEBI:15934"/>
        <dbReference type="ChEBI" id="CHEBI:57986"/>
        <dbReference type="ChEBI" id="CHEBI:58201"/>
        <dbReference type="EC" id="2.5.1.9"/>
    </reaction>
</comment>
<comment type="pathway">
    <text evidence="3">Cofactor biosynthesis; riboflavin biosynthesis; riboflavin from 2-hydroxy-3-oxobutyl phosphate and 5-amino-6-(D-ribitylamino)uracil: step 2/2.</text>
</comment>
<keyword evidence="8" id="KW-0677">Repeat</keyword>
<evidence type="ECO:0000256" key="2">
    <source>
        <dbReference type="ARBA" id="ARBA00002803"/>
    </source>
</evidence>
<dbReference type="Pfam" id="PF00677">
    <property type="entry name" value="Lum_binding"/>
    <property type="match status" value="2"/>
</dbReference>
<dbReference type="AlphaFoldDB" id="A0A934KH18"/>
<dbReference type="Proteomes" id="UP000614410">
    <property type="component" value="Unassembled WGS sequence"/>
</dbReference>
<evidence type="ECO:0000256" key="5">
    <source>
        <dbReference type="ARBA" id="ARBA00013950"/>
    </source>
</evidence>
<comment type="caution">
    <text evidence="12">The sequence shown here is derived from an EMBL/GenBank/DDBJ whole genome shotgun (WGS) entry which is preliminary data.</text>
</comment>
<dbReference type="PIRSF" id="PIRSF000498">
    <property type="entry name" value="Riboflavin_syn_A"/>
    <property type="match status" value="1"/>
</dbReference>
<dbReference type="GO" id="GO:0004746">
    <property type="term" value="F:riboflavin synthase activity"/>
    <property type="evidence" value="ECO:0007669"/>
    <property type="project" value="UniProtKB-UniRule"/>
</dbReference>
<dbReference type="NCBIfam" id="TIGR00187">
    <property type="entry name" value="ribE"/>
    <property type="match status" value="1"/>
</dbReference>
<feature type="repeat" description="Lumazine-binding" evidence="10">
    <location>
        <begin position="95"/>
        <end position="193"/>
    </location>
</feature>
<keyword evidence="7 12" id="KW-0808">Transferase</keyword>
<feature type="repeat" description="Lumazine-binding" evidence="10">
    <location>
        <begin position="1"/>
        <end position="94"/>
    </location>
</feature>
<evidence type="ECO:0000256" key="4">
    <source>
        <dbReference type="ARBA" id="ARBA00012827"/>
    </source>
</evidence>
<feature type="domain" description="Lumazine-binding" evidence="11">
    <location>
        <begin position="1"/>
        <end position="94"/>
    </location>
</feature>
<dbReference type="InterPro" id="IPR017938">
    <property type="entry name" value="Riboflavin_synthase-like_b-brl"/>
</dbReference>
<organism evidence="12 13">
    <name type="scientific">Candidatus Amunia macphersoniae</name>
    <dbReference type="NCBI Taxonomy" id="3127014"/>
    <lineage>
        <taxon>Bacteria</taxon>
        <taxon>Bacillati</taxon>
        <taxon>Candidatus Dormiibacterota</taxon>
        <taxon>Candidatus Dormibacteria</taxon>
        <taxon>Candidatus Aeolococcales</taxon>
        <taxon>Candidatus Aeolococcaceae</taxon>
        <taxon>Candidatus Amunia</taxon>
    </lineage>
</organism>
<name>A0A934KH18_9BACT</name>
<protein>
    <recommendedName>
        <fullName evidence="5 9">Riboflavin synthase</fullName>
        <ecNumber evidence="4 9">2.5.1.9</ecNumber>
    </recommendedName>
</protein>
<dbReference type="PANTHER" id="PTHR21098">
    <property type="entry name" value="RIBOFLAVIN SYNTHASE ALPHA CHAIN"/>
    <property type="match status" value="1"/>
</dbReference>
<dbReference type="InterPro" id="IPR001783">
    <property type="entry name" value="Lumazine-bd"/>
</dbReference>
<dbReference type="FunFam" id="2.40.30.20:FF:000004">
    <property type="entry name" value="Riboflavin synthase, alpha subunit"/>
    <property type="match status" value="1"/>
</dbReference>
<evidence type="ECO:0000259" key="11">
    <source>
        <dbReference type="PROSITE" id="PS51177"/>
    </source>
</evidence>
<evidence type="ECO:0000256" key="10">
    <source>
        <dbReference type="PROSITE-ProRule" id="PRU00524"/>
    </source>
</evidence>
<dbReference type="GO" id="GO:0009231">
    <property type="term" value="P:riboflavin biosynthetic process"/>
    <property type="evidence" value="ECO:0007669"/>
    <property type="project" value="UniProtKB-KW"/>
</dbReference>
<evidence type="ECO:0000313" key="12">
    <source>
        <dbReference type="EMBL" id="MBJ7608611.1"/>
    </source>
</evidence>
<evidence type="ECO:0000256" key="8">
    <source>
        <dbReference type="ARBA" id="ARBA00022737"/>
    </source>
</evidence>
<dbReference type="Gene3D" id="2.40.30.20">
    <property type="match status" value="2"/>
</dbReference>
<dbReference type="CDD" id="cd00402">
    <property type="entry name" value="Riboflavin_synthase_like"/>
    <property type="match status" value="1"/>
</dbReference>
<dbReference type="PANTHER" id="PTHR21098:SF0">
    <property type="entry name" value="RIBOFLAVIN SYNTHASE"/>
    <property type="match status" value="1"/>
</dbReference>
<evidence type="ECO:0000256" key="1">
    <source>
        <dbReference type="ARBA" id="ARBA00000968"/>
    </source>
</evidence>
<evidence type="ECO:0000256" key="9">
    <source>
        <dbReference type="NCBIfam" id="TIGR00187"/>
    </source>
</evidence>
<dbReference type="SUPFAM" id="SSF63380">
    <property type="entry name" value="Riboflavin synthase domain-like"/>
    <property type="match status" value="2"/>
</dbReference>
<accession>A0A934KH18</accession>
<dbReference type="NCBIfam" id="NF006767">
    <property type="entry name" value="PRK09289.1"/>
    <property type="match status" value="1"/>
</dbReference>
<proteinExistence type="predicted"/>
<dbReference type="PROSITE" id="PS51177">
    <property type="entry name" value="LUMAZINE_BIND"/>
    <property type="match status" value="2"/>
</dbReference>
<evidence type="ECO:0000256" key="7">
    <source>
        <dbReference type="ARBA" id="ARBA00022679"/>
    </source>
</evidence>
<dbReference type="InterPro" id="IPR023366">
    <property type="entry name" value="ATP_synth_asu-like_sf"/>
</dbReference>
<evidence type="ECO:0000313" key="13">
    <source>
        <dbReference type="Proteomes" id="UP000614410"/>
    </source>
</evidence>
<sequence length="209" mass="22050">MFSGIIEELGRFDSVDATDGRVRIDCGEVLRGGRRGDSIAVNGCCLTVADFISGGFVADVMPETLQRTTLASMRSGDRVNLEGAMRHDGRVGGHLVTGHVDGVGTVTGTRSDGNATWVTVTPQPELLTLLVEKGCIAIDGISLTVVDVDDHAGTFSVSLIPHTREHTTAGAWDVGTRVNLEGDLVAKYVQRGLAAHVVAARSVVITREV</sequence>
<feature type="domain" description="Lumazine-binding" evidence="11">
    <location>
        <begin position="95"/>
        <end position="193"/>
    </location>
</feature>
<gene>
    <name evidence="12" type="ORF">JF887_04150</name>
</gene>
<keyword evidence="6" id="KW-0686">Riboflavin biosynthesis</keyword>